<keyword evidence="3" id="KW-1185">Reference proteome</keyword>
<name>A0ABV0N795_9TELE</name>
<organism evidence="2 3">
    <name type="scientific">Goodea atripinnis</name>
    <dbReference type="NCBI Taxonomy" id="208336"/>
    <lineage>
        <taxon>Eukaryota</taxon>
        <taxon>Metazoa</taxon>
        <taxon>Chordata</taxon>
        <taxon>Craniata</taxon>
        <taxon>Vertebrata</taxon>
        <taxon>Euteleostomi</taxon>
        <taxon>Actinopterygii</taxon>
        <taxon>Neopterygii</taxon>
        <taxon>Teleostei</taxon>
        <taxon>Neoteleostei</taxon>
        <taxon>Acanthomorphata</taxon>
        <taxon>Ovalentaria</taxon>
        <taxon>Atherinomorphae</taxon>
        <taxon>Cyprinodontiformes</taxon>
        <taxon>Goodeidae</taxon>
        <taxon>Goodea</taxon>
    </lineage>
</organism>
<comment type="caution">
    <text evidence="2">The sequence shown here is derived from an EMBL/GenBank/DDBJ whole genome shotgun (WGS) entry which is preliminary data.</text>
</comment>
<gene>
    <name evidence="2" type="ORF">GOODEAATRI_033451</name>
</gene>
<dbReference type="Proteomes" id="UP001476798">
    <property type="component" value="Unassembled WGS sequence"/>
</dbReference>
<evidence type="ECO:0008006" key="4">
    <source>
        <dbReference type="Google" id="ProtNLM"/>
    </source>
</evidence>
<evidence type="ECO:0000313" key="2">
    <source>
        <dbReference type="EMBL" id="MEQ2166916.1"/>
    </source>
</evidence>
<evidence type="ECO:0000313" key="3">
    <source>
        <dbReference type="Proteomes" id="UP001476798"/>
    </source>
</evidence>
<sequence length="59" mass="6358">RTTRRSSPAGTEFRRATGPAPKTWRPTEQSRGPPNTLWNSRGVEPGEPSAAEAEPGEPS</sequence>
<proteinExistence type="predicted"/>
<protein>
    <recommendedName>
        <fullName evidence="4">Histone 3</fullName>
    </recommendedName>
</protein>
<accession>A0ABV0N795</accession>
<evidence type="ECO:0000256" key="1">
    <source>
        <dbReference type="SAM" id="MobiDB-lite"/>
    </source>
</evidence>
<reference evidence="2 3" key="1">
    <citation type="submission" date="2021-06" db="EMBL/GenBank/DDBJ databases">
        <authorList>
            <person name="Palmer J.M."/>
        </authorList>
    </citation>
    <scope>NUCLEOTIDE SEQUENCE [LARGE SCALE GENOMIC DNA]</scope>
    <source>
        <strain evidence="2 3">GA_2019</strain>
        <tissue evidence="2">Muscle</tissue>
    </source>
</reference>
<feature type="non-terminal residue" evidence="2">
    <location>
        <position position="1"/>
    </location>
</feature>
<dbReference type="EMBL" id="JAHRIO010026959">
    <property type="protein sequence ID" value="MEQ2166916.1"/>
    <property type="molecule type" value="Genomic_DNA"/>
</dbReference>
<feature type="compositionally biased region" description="Polar residues" evidence="1">
    <location>
        <begin position="26"/>
        <end position="39"/>
    </location>
</feature>
<feature type="region of interest" description="Disordered" evidence="1">
    <location>
        <begin position="1"/>
        <end position="59"/>
    </location>
</feature>
<feature type="non-terminal residue" evidence="2">
    <location>
        <position position="59"/>
    </location>
</feature>